<reference evidence="8 9" key="1">
    <citation type="submission" date="2018-08" db="EMBL/GenBank/DDBJ databases">
        <title>Genomic Encyclopedia of Archaeal and Bacterial Type Strains, Phase II (KMG-II): from individual species to whole genera.</title>
        <authorList>
            <person name="Goeker M."/>
        </authorList>
    </citation>
    <scope>NUCLEOTIDE SEQUENCE [LARGE SCALE GENOMIC DNA]</scope>
    <source>
        <strain evidence="8 9">DSM 100880</strain>
    </source>
</reference>
<evidence type="ECO:0000256" key="4">
    <source>
        <dbReference type="ARBA" id="ARBA00022989"/>
    </source>
</evidence>
<keyword evidence="2" id="KW-1003">Cell membrane</keyword>
<dbReference type="AlphaFoldDB" id="A0A3E0EKF9"/>
<organism evidence="8 9">
    <name type="scientific">Flavobacterium aquicola</name>
    <dbReference type="NCBI Taxonomy" id="1682742"/>
    <lineage>
        <taxon>Bacteria</taxon>
        <taxon>Pseudomonadati</taxon>
        <taxon>Bacteroidota</taxon>
        <taxon>Flavobacteriia</taxon>
        <taxon>Flavobacteriales</taxon>
        <taxon>Flavobacteriaceae</taxon>
        <taxon>Flavobacterium</taxon>
    </lineage>
</organism>
<protein>
    <submittedName>
        <fullName evidence="8">Subunit length determinant protein</fullName>
    </submittedName>
</protein>
<feature type="transmembrane region" description="Helical" evidence="6">
    <location>
        <begin position="331"/>
        <end position="349"/>
    </location>
</feature>
<keyword evidence="9" id="KW-1185">Reference proteome</keyword>
<name>A0A3E0EKF9_9FLAO</name>
<sequence length="354" mass="40002">MNKMPKDTDELSIKELLEKVNDWWSYLISKWRIIILVGIIGGILGLLISFLKKPTYTATLSFVLEDDGSSGSGLGGAMGLASQFGFDLGSGGGGIFTGDNLMELFKSRRMVEETLLSPVNVLEGKKISLAEMYIDDQGWRQNWIEDSKLKNIKFLPKMKREIFTREHDSILGKMYEIFSMSDFAVEQPDKKVSIINIQMTSKNEVFSKVFIESLVKVVSEFYVDTKSKKARLNMIILEKQVDSVRNELNSALTGVAMANDNTFNLNPALNVRRVPSAKRQVDVQANSTLLAELVKQTELAKVSLRRDTPLIQVIDAPVYPLKKNEFGKIKSIFIGSFLSILFLILFYILRKEYQ</sequence>
<comment type="caution">
    <text evidence="8">The sequence shown here is derived from an EMBL/GenBank/DDBJ whole genome shotgun (WGS) entry which is preliminary data.</text>
</comment>
<dbReference type="InterPro" id="IPR050445">
    <property type="entry name" value="Bact_polysacc_biosynth/exp"/>
</dbReference>
<keyword evidence="4 6" id="KW-1133">Transmembrane helix</keyword>
<dbReference type="EMBL" id="QUNI01000007">
    <property type="protein sequence ID" value="REG98240.1"/>
    <property type="molecule type" value="Genomic_DNA"/>
</dbReference>
<dbReference type="PANTHER" id="PTHR32309:SF13">
    <property type="entry name" value="FERRIC ENTEROBACTIN TRANSPORT PROTEIN FEPE"/>
    <property type="match status" value="1"/>
</dbReference>
<evidence type="ECO:0000313" key="9">
    <source>
        <dbReference type="Proteomes" id="UP000257136"/>
    </source>
</evidence>
<keyword evidence="3 6" id="KW-0812">Transmembrane</keyword>
<dbReference type="PANTHER" id="PTHR32309">
    <property type="entry name" value="TYROSINE-PROTEIN KINASE"/>
    <property type="match status" value="1"/>
</dbReference>
<accession>A0A3E0EKF9</accession>
<dbReference type="GO" id="GO:0005886">
    <property type="term" value="C:plasma membrane"/>
    <property type="evidence" value="ECO:0007669"/>
    <property type="project" value="UniProtKB-SubCell"/>
</dbReference>
<evidence type="ECO:0000259" key="7">
    <source>
        <dbReference type="Pfam" id="PF02706"/>
    </source>
</evidence>
<comment type="subcellular location">
    <subcellularLocation>
        <location evidence="1">Cell membrane</location>
        <topology evidence="1">Multi-pass membrane protein</topology>
    </subcellularLocation>
</comment>
<evidence type="ECO:0000256" key="6">
    <source>
        <dbReference type="SAM" id="Phobius"/>
    </source>
</evidence>
<dbReference type="Pfam" id="PF02706">
    <property type="entry name" value="Wzz"/>
    <property type="match status" value="1"/>
</dbReference>
<proteinExistence type="predicted"/>
<evidence type="ECO:0000256" key="2">
    <source>
        <dbReference type="ARBA" id="ARBA00022475"/>
    </source>
</evidence>
<evidence type="ECO:0000256" key="5">
    <source>
        <dbReference type="ARBA" id="ARBA00023136"/>
    </source>
</evidence>
<feature type="transmembrane region" description="Helical" evidence="6">
    <location>
        <begin position="31"/>
        <end position="51"/>
    </location>
</feature>
<gene>
    <name evidence="8" type="ORF">C8P67_107167</name>
</gene>
<evidence type="ECO:0000256" key="3">
    <source>
        <dbReference type="ARBA" id="ARBA00022692"/>
    </source>
</evidence>
<dbReference type="InterPro" id="IPR003856">
    <property type="entry name" value="LPS_length_determ_N"/>
</dbReference>
<dbReference type="GO" id="GO:0004713">
    <property type="term" value="F:protein tyrosine kinase activity"/>
    <property type="evidence" value="ECO:0007669"/>
    <property type="project" value="TreeGrafter"/>
</dbReference>
<feature type="domain" description="Polysaccharide chain length determinant N-terminal" evidence="7">
    <location>
        <begin position="25"/>
        <end position="114"/>
    </location>
</feature>
<keyword evidence="5 6" id="KW-0472">Membrane</keyword>
<evidence type="ECO:0000256" key="1">
    <source>
        <dbReference type="ARBA" id="ARBA00004651"/>
    </source>
</evidence>
<dbReference type="OrthoDB" id="745212at2"/>
<evidence type="ECO:0000313" key="8">
    <source>
        <dbReference type="EMBL" id="REG98240.1"/>
    </source>
</evidence>
<dbReference type="Proteomes" id="UP000257136">
    <property type="component" value="Unassembled WGS sequence"/>
</dbReference>